<protein>
    <submittedName>
        <fullName evidence="1">Uncharacterized protein</fullName>
    </submittedName>
</protein>
<gene>
    <name evidence="1" type="ORF">AFUS01_LOCUS32647</name>
</gene>
<evidence type="ECO:0000313" key="2">
    <source>
        <dbReference type="Proteomes" id="UP000708208"/>
    </source>
</evidence>
<organism evidence="1 2">
    <name type="scientific">Allacma fusca</name>
    <dbReference type="NCBI Taxonomy" id="39272"/>
    <lineage>
        <taxon>Eukaryota</taxon>
        <taxon>Metazoa</taxon>
        <taxon>Ecdysozoa</taxon>
        <taxon>Arthropoda</taxon>
        <taxon>Hexapoda</taxon>
        <taxon>Collembola</taxon>
        <taxon>Symphypleona</taxon>
        <taxon>Sminthuridae</taxon>
        <taxon>Allacma</taxon>
    </lineage>
</organism>
<accession>A0A8J2KX39</accession>
<keyword evidence="2" id="KW-1185">Reference proteome</keyword>
<dbReference type="Proteomes" id="UP000708208">
    <property type="component" value="Unassembled WGS sequence"/>
</dbReference>
<dbReference type="EMBL" id="CAJVCH010526212">
    <property type="protein sequence ID" value="CAG7822366.1"/>
    <property type="molecule type" value="Genomic_DNA"/>
</dbReference>
<name>A0A8J2KX39_9HEXA</name>
<proteinExistence type="predicted"/>
<reference evidence="1" key="1">
    <citation type="submission" date="2021-06" db="EMBL/GenBank/DDBJ databases">
        <authorList>
            <person name="Hodson N. C."/>
            <person name="Mongue J. A."/>
            <person name="Jaron S. K."/>
        </authorList>
    </citation>
    <scope>NUCLEOTIDE SEQUENCE</scope>
</reference>
<sequence>MAQFIFIIAGKDCPWNMTNAIMDNYRHNRVTKLNQNRGYHRTSGQDSRGMQAWFPHYLILKSRLLISKF</sequence>
<evidence type="ECO:0000313" key="1">
    <source>
        <dbReference type="EMBL" id="CAG7822366.1"/>
    </source>
</evidence>
<comment type="caution">
    <text evidence="1">The sequence shown here is derived from an EMBL/GenBank/DDBJ whole genome shotgun (WGS) entry which is preliminary data.</text>
</comment>
<dbReference type="AlphaFoldDB" id="A0A8J2KX39"/>